<reference evidence="4" key="1">
    <citation type="journal article" date="2021" name="PeerJ">
        <title>Extensive microbial diversity within the chicken gut microbiome revealed by metagenomics and culture.</title>
        <authorList>
            <person name="Gilroy R."/>
            <person name="Ravi A."/>
            <person name="Getino M."/>
            <person name="Pursley I."/>
            <person name="Horton D.L."/>
            <person name="Alikhan N.F."/>
            <person name="Baker D."/>
            <person name="Gharbi K."/>
            <person name="Hall N."/>
            <person name="Watson M."/>
            <person name="Adriaenssens E.M."/>
            <person name="Foster-Nyarko E."/>
            <person name="Jarju S."/>
            <person name="Secka A."/>
            <person name="Antonio M."/>
            <person name="Oren A."/>
            <person name="Chaudhuri R.R."/>
            <person name="La Ragione R."/>
            <person name="Hildebrand F."/>
            <person name="Pallen M.J."/>
        </authorList>
    </citation>
    <scope>NUCLEOTIDE SEQUENCE</scope>
    <source>
        <strain evidence="4">USASDec5-558</strain>
    </source>
</reference>
<dbReference type="AlphaFoldDB" id="A0A9D1WBV6"/>
<dbReference type="InterPro" id="IPR001670">
    <property type="entry name" value="ADH_Fe/GldA"/>
</dbReference>
<dbReference type="GO" id="GO:1990362">
    <property type="term" value="F:butanol dehydrogenase (NAD+) activity"/>
    <property type="evidence" value="ECO:0007669"/>
    <property type="project" value="InterPro"/>
</dbReference>
<keyword evidence="1" id="KW-0560">Oxidoreductase</keyword>
<dbReference type="GO" id="GO:0046872">
    <property type="term" value="F:metal ion binding"/>
    <property type="evidence" value="ECO:0007669"/>
    <property type="project" value="InterPro"/>
</dbReference>
<dbReference type="SUPFAM" id="SSF56796">
    <property type="entry name" value="Dehydroquinate synthase-like"/>
    <property type="match status" value="1"/>
</dbReference>
<dbReference type="Gene3D" id="1.20.1090.10">
    <property type="entry name" value="Dehydroquinate synthase-like - alpha domain"/>
    <property type="match status" value="1"/>
</dbReference>
<dbReference type="Gene3D" id="3.40.50.1970">
    <property type="match status" value="1"/>
</dbReference>
<evidence type="ECO:0000313" key="5">
    <source>
        <dbReference type="Proteomes" id="UP000886829"/>
    </source>
</evidence>
<gene>
    <name evidence="4" type="ORF">H9850_00565</name>
</gene>
<dbReference type="GO" id="GO:0008106">
    <property type="term" value="F:alcohol dehydrogenase (NADP+) activity"/>
    <property type="evidence" value="ECO:0007669"/>
    <property type="project" value="TreeGrafter"/>
</dbReference>
<dbReference type="Pfam" id="PF25137">
    <property type="entry name" value="ADH_Fe_C"/>
    <property type="match status" value="1"/>
</dbReference>
<dbReference type="PANTHER" id="PTHR43633:SF1">
    <property type="entry name" value="ALCOHOL DEHYDROGENASE YQHD"/>
    <property type="match status" value="1"/>
</dbReference>
<dbReference type="Pfam" id="PF00465">
    <property type="entry name" value="Fe-ADH"/>
    <property type="match status" value="1"/>
</dbReference>
<dbReference type="InterPro" id="IPR044731">
    <property type="entry name" value="BDH-like"/>
</dbReference>
<evidence type="ECO:0000256" key="1">
    <source>
        <dbReference type="ARBA" id="ARBA00023002"/>
    </source>
</evidence>
<sequence length="403" mass="45072">MQNFDYQRRTFITFGRGRENEVGSLVKFEGGRRVLLHYAPDALRKQDLLDRIKRSLDRAGLEVFELIGNDNQPTRDLVYHGIIYCRQEQIDFILAVGSNGVIDSAKAIGAGALYAGDFWDFFSGLREPVHSLPVGVIVTSTDTGAECSSVCMMTHFIEGVPRKFAKNSPTFLPRFAIINPELSLNMPARHTVLGAMDTLAFVLESYFTNTTNVQMTDELCEGVLRTIVNMLPRIIEDPNDYDARANLMLAGTLAQNGMCSLGRETDNAPHLLEGEISSHYDTAPALGLAVILPAWLSYCLHHNVMRMSQFAQRVFGVPVNFNDPVISAYKGIESLRVFLMRCNMPQNFADMGLQQVNIHNLVENLVLDYGPTIGTYVKLDANACESIYTMAYTYRHTTRTISF</sequence>
<dbReference type="EMBL" id="DXEV01000016">
    <property type="protein sequence ID" value="HIX55948.1"/>
    <property type="molecule type" value="Genomic_DNA"/>
</dbReference>
<name>A0A9D1WBV6_9GAMM</name>
<accession>A0A9D1WBV6</accession>
<evidence type="ECO:0000313" key="4">
    <source>
        <dbReference type="EMBL" id="HIX55948.1"/>
    </source>
</evidence>
<dbReference type="CDD" id="cd08187">
    <property type="entry name" value="BDH"/>
    <property type="match status" value="1"/>
</dbReference>
<organism evidence="4 5">
    <name type="scientific">Candidatus Anaerobiospirillum pullistercoris</name>
    <dbReference type="NCBI Taxonomy" id="2838452"/>
    <lineage>
        <taxon>Bacteria</taxon>
        <taxon>Pseudomonadati</taxon>
        <taxon>Pseudomonadota</taxon>
        <taxon>Gammaproteobacteria</taxon>
        <taxon>Aeromonadales</taxon>
        <taxon>Succinivibrionaceae</taxon>
        <taxon>Anaerobiospirillum</taxon>
    </lineage>
</organism>
<evidence type="ECO:0000259" key="3">
    <source>
        <dbReference type="Pfam" id="PF25137"/>
    </source>
</evidence>
<dbReference type="PANTHER" id="PTHR43633">
    <property type="entry name" value="ALCOHOL DEHYDROGENASE YQHD"/>
    <property type="match status" value="1"/>
</dbReference>
<comment type="caution">
    <text evidence="4">The sequence shown here is derived from an EMBL/GenBank/DDBJ whole genome shotgun (WGS) entry which is preliminary data.</text>
</comment>
<feature type="domain" description="Fe-containing alcohol dehydrogenase-like C-terminal" evidence="3">
    <location>
        <begin position="191"/>
        <end position="391"/>
    </location>
</feature>
<dbReference type="InterPro" id="IPR056798">
    <property type="entry name" value="ADH_Fe_C"/>
</dbReference>
<dbReference type="GO" id="GO:1990002">
    <property type="term" value="F:methylglyoxal reductase (NADPH) (acetol producing) activity"/>
    <property type="evidence" value="ECO:0007669"/>
    <property type="project" value="TreeGrafter"/>
</dbReference>
<protein>
    <submittedName>
        <fullName evidence="4">Iron-containing alcohol dehydrogenase</fullName>
    </submittedName>
</protein>
<evidence type="ECO:0000259" key="2">
    <source>
        <dbReference type="Pfam" id="PF00465"/>
    </source>
</evidence>
<proteinExistence type="predicted"/>
<dbReference type="Proteomes" id="UP000886829">
    <property type="component" value="Unassembled WGS sequence"/>
</dbReference>
<feature type="domain" description="Alcohol dehydrogenase iron-type/glycerol dehydrogenase GldA" evidence="2">
    <location>
        <begin position="11"/>
        <end position="180"/>
    </location>
</feature>
<reference evidence="4" key="2">
    <citation type="submission" date="2021-04" db="EMBL/GenBank/DDBJ databases">
        <authorList>
            <person name="Gilroy R."/>
        </authorList>
    </citation>
    <scope>NUCLEOTIDE SEQUENCE</scope>
    <source>
        <strain evidence="4">USASDec5-558</strain>
    </source>
</reference>
<dbReference type="GO" id="GO:0005829">
    <property type="term" value="C:cytosol"/>
    <property type="evidence" value="ECO:0007669"/>
    <property type="project" value="TreeGrafter"/>
</dbReference>